<keyword evidence="2" id="KW-0678">Repressor</keyword>
<dbReference type="EMBL" id="JACBNQ010000007">
    <property type="protein sequence ID" value="NYB74030.1"/>
    <property type="molecule type" value="Genomic_DNA"/>
</dbReference>
<dbReference type="InterPro" id="IPR004394">
    <property type="entry name" value="Iojap/RsfS/C7orf30"/>
</dbReference>
<reference evidence="3" key="1">
    <citation type="submission" date="2020-07" db="EMBL/GenBank/DDBJ databases">
        <title>Genomic analysis of a strain of Sedimentibacter Hydroxybenzoicus DSM7310.</title>
        <authorList>
            <person name="Ma S."/>
        </authorList>
    </citation>
    <scope>NUCLEOTIDE SEQUENCE</scope>
    <source>
        <strain evidence="3">DSM 7310</strain>
    </source>
</reference>
<proteinExistence type="inferred from homology"/>
<keyword evidence="4" id="KW-1185">Reference proteome</keyword>
<dbReference type="GO" id="GO:0090071">
    <property type="term" value="P:negative regulation of ribosome biogenesis"/>
    <property type="evidence" value="ECO:0007669"/>
    <property type="project" value="UniProtKB-UniRule"/>
</dbReference>
<dbReference type="PANTHER" id="PTHR21043:SF0">
    <property type="entry name" value="MITOCHONDRIAL ASSEMBLY OF RIBOSOMAL LARGE SUBUNIT PROTEIN 1"/>
    <property type="match status" value="1"/>
</dbReference>
<organism evidence="3 4">
    <name type="scientific">Sedimentibacter hydroxybenzoicus DSM 7310</name>
    <dbReference type="NCBI Taxonomy" id="1123245"/>
    <lineage>
        <taxon>Bacteria</taxon>
        <taxon>Bacillati</taxon>
        <taxon>Bacillota</taxon>
        <taxon>Tissierellia</taxon>
        <taxon>Sedimentibacter</taxon>
    </lineage>
</organism>
<comment type="caution">
    <text evidence="3">The sequence shown here is derived from an EMBL/GenBank/DDBJ whole genome shotgun (WGS) entry which is preliminary data.</text>
</comment>
<dbReference type="GO" id="GO:0005737">
    <property type="term" value="C:cytoplasm"/>
    <property type="evidence" value="ECO:0007669"/>
    <property type="project" value="UniProtKB-SubCell"/>
</dbReference>
<dbReference type="Pfam" id="PF02410">
    <property type="entry name" value="RsfS"/>
    <property type="match status" value="1"/>
</dbReference>
<gene>
    <name evidence="2 3" type="primary">rsfS</name>
    <name evidence="3" type="ORF">HZF24_07725</name>
</gene>
<evidence type="ECO:0000313" key="3">
    <source>
        <dbReference type="EMBL" id="NYB74030.1"/>
    </source>
</evidence>
<dbReference type="RefSeq" id="WP_179237725.1">
    <property type="nucleotide sequence ID" value="NZ_JACBNQ010000007.1"/>
</dbReference>
<evidence type="ECO:0000256" key="1">
    <source>
        <dbReference type="ARBA" id="ARBA00010574"/>
    </source>
</evidence>
<keyword evidence="2" id="KW-0810">Translation regulation</keyword>
<keyword evidence="2" id="KW-0963">Cytoplasm</keyword>
<dbReference type="Proteomes" id="UP000611629">
    <property type="component" value="Unassembled WGS sequence"/>
</dbReference>
<name>A0A974BJX8_SEDHY</name>
<comment type="similarity">
    <text evidence="1 2">Belongs to the Iojap/RsfS family.</text>
</comment>
<accession>A0A974BJX8</accession>
<protein>
    <recommendedName>
        <fullName evidence="2">Ribosomal silencing factor RsfS</fullName>
    </recommendedName>
</protein>
<dbReference type="Gene3D" id="3.30.460.10">
    <property type="entry name" value="Beta Polymerase, domain 2"/>
    <property type="match status" value="1"/>
</dbReference>
<dbReference type="GO" id="GO:0043023">
    <property type="term" value="F:ribosomal large subunit binding"/>
    <property type="evidence" value="ECO:0007669"/>
    <property type="project" value="TreeGrafter"/>
</dbReference>
<evidence type="ECO:0000256" key="2">
    <source>
        <dbReference type="HAMAP-Rule" id="MF_01477"/>
    </source>
</evidence>
<comment type="function">
    <text evidence="2">Functions as a ribosomal silencing factor. Interacts with ribosomal protein uL14 (rplN), blocking formation of intersubunit bridge B8. Prevents association of the 30S and 50S ribosomal subunits and the formation of functional ribosomes, thus repressing translation.</text>
</comment>
<evidence type="ECO:0000313" key="4">
    <source>
        <dbReference type="Proteomes" id="UP000611629"/>
    </source>
</evidence>
<dbReference type="SUPFAM" id="SSF81301">
    <property type="entry name" value="Nucleotidyltransferase"/>
    <property type="match status" value="1"/>
</dbReference>
<comment type="subcellular location">
    <subcellularLocation>
        <location evidence="2">Cytoplasm</location>
    </subcellularLocation>
</comment>
<dbReference type="PANTHER" id="PTHR21043">
    <property type="entry name" value="IOJAP SUPERFAMILY ORTHOLOG"/>
    <property type="match status" value="1"/>
</dbReference>
<comment type="subunit">
    <text evidence="2">Interacts with ribosomal protein uL14 (rplN).</text>
</comment>
<dbReference type="NCBIfam" id="TIGR00090">
    <property type="entry name" value="rsfS_iojap_ybeB"/>
    <property type="match status" value="1"/>
</dbReference>
<dbReference type="GO" id="GO:0017148">
    <property type="term" value="P:negative regulation of translation"/>
    <property type="evidence" value="ECO:0007669"/>
    <property type="project" value="UniProtKB-UniRule"/>
</dbReference>
<dbReference type="HAMAP" id="MF_01477">
    <property type="entry name" value="Iojap_RsfS"/>
    <property type="match status" value="1"/>
</dbReference>
<dbReference type="InterPro" id="IPR043519">
    <property type="entry name" value="NT_sf"/>
</dbReference>
<dbReference type="GO" id="GO:0042256">
    <property type="term" value="P:cytosolic ribosome assembly"/>
    <property type="evidence" value="ECO:0007669"/>
    <property type="project" value="UniProtKB-UniRule"/>
</dbReference>
<dbReference type="AlphaFoldDB" id="A0A974BJX8"/>
<sequence>MINKKIESILKACENKKGYNFTVLDVSKTSSITDYFIIVSGNNERQTAAIAEEIIEKCAQEGIDFYYKEGFDTGRWILLETDDIIVHIFHRDEREVYDLESLWYDNNSIDVEQYGITNWK</sequence>